<keyword evidence="5" id="KW-0448">Lipopolysaccharide biosynthesis</keyword>
<protein>
    <submittedName>
        <fullName evidence="10">Glycosyltransferase family 2 protein</fullName>
    </submittedName>
</protein>
<reference evidence="10 11" key="1">
    <citation type="submission" date="2019-09" db="EMBL/GenBank/DDBJ databases">
        <title>Genome sequence of Adhaeribacter sp. M2.</title>
        <authorList>
            <person name="Srinivasan S."/>
        </authorList>
    </citation>
    <scope>NUCLEOTIDE SEQUENCE [LARGE SCALE GENOMIC DNA]</scope>
    <source>
        <strain evidence="10 11">M2</strain>
    </source>
</reference>
<keyword evidence="11" id="KW-1185">Reference proteome</keyword>
<evidence type="ECO:0000256" key="2">
    <source>
        <dbReference type="ARBA" id="ARBA00022676"/>
    </source>
</evidence>
<feature type="domain" description="Glycosyltransferase 2-like" evidence="9">
    <location>
        <begin position="13"/>
        <end position="136"/>
    </location>
</feature>
<accession>A0A5N1J229</accession>
<keyword evidence="6 8" id="KW-1133">Transmembrane helix</keyword>
<evidence type="ECO:0000256" key="7">
    <source>
        <dbReference type="ARBA" id="ARBA00023136"/>
    </source>
</evidence>
<evidence type="ECO:0000313" key="10">
    <source>
        <dbReference type="EMBL" id="KAA9340833.1"/>
    </source>
</evidence>
<feature type="transmembrane region" description="Helical" evidence="8">
    <location>
        <begin position="237"/>
        <end position="257"/>
    </location>
</feature>
<dbReference type="EMBL" id="VTWT01000002">
    <property type="protein sequence ID" value="KAA9340833.1"/>
    <property type="molecule type" value="Genomic_DNA"/>
</dbReference>
<name>A0A5N1J229_9BACT</name>
<dbReference type="PANTHER" id="PTHR48090">
    <property type="entry name" value="UNDECAPRENYL-PHOSPHATE 4-DEOXY-4-FORMAMIDO-L-ARABINOSE TRANSFERASE-RELATED"/>
    <property type="match status" value="1"/>
</dbReference>
<evidence type="ECO:0000256" key="8">
    <source>
        <dbReference type="SAM" id="Phobius"/>
    </source>
</evidence>
<feature type="transmembrane region" description="Helical" evidence="8">
    <location>
        <begin position="12"/>
        <end position="30"/>
    </location>
</feature>
<dbReference type="PANTHER" id="PTHR48090:SF3">
    <property type="entry name" value="UNDECAPRENYL-PHOSPHATE 4-DEOXY-4-FORMAMIDO-L-ARABINOSE TRANSFERASE"/>
    <property type="match status" value="1"/>
</dbReference>
<dbReference type="InterPro" id="IPR050256">
    <property type="entry name" value="Glycosyltransferase_2"/>
</dbReference>
<keyword evidence="2" id="KW-0328">Glycosyltransferase</keyword>
<sequence>MAAHASSLPVMYSVVVAVYNSVVTLPELALRIDKVLKLDLGQTYELIFVNDGSINPETMPALEKLQVEYPEVKVVQLARNFGQHAATLCGIRYAQGQFIITIDDDLQHLPEELPQLLALQQYDVVFANFEEPQQPFLQRIGSKLKAWLDCRLFQKPTAVQFSSFRLISRPVADYLATCQVPYPYLPALILQATNSVAAVKVAHAPRPAGKSGYTLGKQLGIIGNMLINHSTVPLKSISLCGILIAGFSFMAMLFILLRKFFVQVNTTGWTSLIVTLLFIGGLLLLAVGIIGEYLSRTLAGVEKRPMYVVRKTAGFNHD</sequence>
<keyword evidence="1" id="KW-1003">Cell membrane</keyword>
<evidence type="ECO:0000256" key="5">
    <source>
        <dbReference type="ARBA" id="ARBA00022985"/>
    </source>
</evidence>
<dbReference type="InterPro" id="IPR029044">
    <property type="entry name" value="Nucleotide-diphossugar_trans"/>
</dbReference>
<gene>
    <name evidence="10" type="ORF">F0P94_05235</name>
</gene>
<dbReference type="Pfam" id="PF00535">
    <property type="entry name" value="Glycos_transf_2"/>
    <property type="match status" value="1"/>
</dbReference>
<keyword evidence="3 10" id="KW-0808">Transferase</keyword>
<evidence type="ECO:0000256" key="1">
    <source>
        <dbReference type="ARBA" id="ARBA00022475"/>
    </source>
</evidence>
<dbReference type="GO" id="GO:0099621">
    <property type="term" value="F:undecaprenyl-phosphate 4-deoxy-4-formamido-L-arabinose transferase activity"/>
    <property type="evidence" value="ECO:0007669"/>
    <property type="project" value="TreeGrafter"/>
</dbReference>
<keyword evidence="7 8" id="KW-0472">Membrane</keyword>
<evidence type="ECO:0000313" key="11">
    <source>
        <dbReference type="Proteomes" id="UP000326570"/>
    </source>
</evidence>
<organism evidence="10 11">
    <name type="scientific">Adhaeribacter soli</name>
    <dbReference type="NCBI Taxonomy" id="2607655"/>
    <lineage>
        <taxon>Bacteria</taxon>
        <taxon>Pseudomonadati</taxon>
        <taxon>Bacteroidota</taxon>
        <taxon>Cytophagia</taxon>
        <taxon>Cytophagales</taxon>
        <taxon>Hymenobacteraceae</taxon>
        <taxon>Adhaeribacter</taxon>
    </lineage>
</organism>
<dbReference type="GO" id="GO:0005886">
    <property type="term" value="C:plasma membrane"/>
    <property type="evidence" value="ECO:0007669"/>
    <property type="project" value="TreeGrafter"/>
</dbReference>
<evidence type="ECO:0000256" key="4">
    <source>
        <dbReference type="ARBA" id="ARBA00022692"/>
    </source>
</evidence>
<dbReference type="RefSeq" id="WP_150902760.1">
    <property type="nucleotide sequence ID" value="NZ_VTWT01000002.1"/>
</dbReference>
<evidence type="ECO:0000256" key="3">
    <source>
        <dbReference type="ARBA" id="ARBA00022679"/>
    </source>
</evidence>
<keyword evidence="4 8" id="KW-0812">Transmembrane</keyword>
<proteinExistence type="predicted"/>
<evidence type="ECO:0000256" key="6">
    <source>
        <dbReference type="ARBA" id="ARBA00022989"/>
    </source>
</evidence>
<dbReference type="CDD" id="cd04187">
    <property type="entry name" value="DPM1_like_bac"/>
    <property type="match status" value="1"/>
</dbReference>
<dbReference type="AlphaFoldDB" id="A0A5N1J229"/>
<evidence type="ECO:0000259" key="9">
    <source>
        <dbReference type="Pfam" id="PF00535"/>
    </source>
</evidence>
<dbReference type="Gene3D" id="3.90.550.10">
    <property type="entry name" value="Spore Coat Polysaccharide Biosynthesis Protein SpsA, Chain A"/>
    <property type="match status" value="1"/>
</dbReference>
<dbReference type="GO" id="GO:0009103">
    <property type="term" value="P:lipopolysaccharide biosynthetic process"/>
    <property type="evidence" value="ECO:0007669"/>
    <property type="project" value="UniProtKB-KW"/>
</dbReference>
<feature type="transmembrane region" description="Helical" evidence="8">
    <location>
        <begin position="269"/>
        <end position="294"/>
    </location>
</feature>
<dbReference type="SUPFAM" id="SSF53448">
    <property type="entry name" value="Nucleotide-diphospho-sugar transferases"/>
    <property type="match status" value="1"/>
</dbReference>
<comment type="caution">
    <text evidence="10">The sequence shown here is derived from an EMBL/GenBank/DDBJ whole genome shotgun (WGS) entry which is preliminary data.</text>
</comment>
<dbReference type="InterPro" id="IPR001173">
    <property type="entry name" value="Glyco_trans_2-like"/>
</dbReference>
<dbReference type="Proteomes" id="UP000326570">
    <property type="component" value="Unassembled WGS sequence"/>
</dbReference>